<gene>
    <name evidence="1" type="ORF">SDC9_190998</name>
</gene>
<organism evidence="1">
    <name type="scientific">bioreactor metagenome</name>
    <dbReference type="NCBI Taxonomy" id="1076179"/>
    <lineage>
        <taxon>unclassified sequences</taxon>
        <taxon>metagenomes</taxon>
        <taxon>ecological metagenomes</taxon>
    </lineage>
</organism>
<name>A0A645HWN9_9ZZZZ</name>
<dbReference type="EMBL" id="VSSQ01101840">
    <property type="protein sequence ID" value="MPN43438.1"/>
    <property type="molecule type" value="Genomic_DNA"/>
</dbReference>
<accession>A0A645HWN9</accession>
<evidence type="ECO:0000313" key="1">
    <source>
        <dbReference type="EMBL" id="MPN43438.1"/>
    </source>
</evidence>
<sequence length="73" mass="7990">MKLHHSIGNNALHAGRSVISGDEKLIRVLLTLFLHNDKILCSSAKNGVNFVPGLFQSSDNWEKGGYTNATTDH</sequence>
<proteinExistence type="predicted"/>
<dbReference type="AlphaFoldDB" id="A0A645HWN9"/>
<comment type="caution">
    <text evidence="1">The sequence shown here is derived from an EMBL/GenBank/DDBJ whole genome shotgun (WGS) entry which is preliminary data.</text>
</comment>
<reference evidence="1" key="1">
    <citation type="submission" date="2019-08" db="EMBL/GenBank/DDBJ databases">
        <authorList>
            <person name="Kucharzyk K."/>
            <person name="Murdoch R.W."/>
            <person name="Higgins S."/>
            <person name="Loffler F."/>
        </authorList>
    </citation>
    <scope>NUCLEOTIDE SEQUENCE</scope>
</reference>
<protein>
    <submittedName>
        <fullName evidence="1">Uncharacterized protein</fullName>
    </submittedName>
</protein>